<protein>
    <submittedName>
        <fullName evidence="5">ABC transporter ATP-binding protein</fullName>
    </submittedName>
</protein>
<dbReference type="SUPFAM" id="SSF52540">
    <property type="entry name" value="P-loop containing nucleoside triphosphate hydrolases"/>
    <property type="match status" value="1"/>
</dbReference>
<evidence type="ECO:0000256" key="1">
    <source>
        <dbReference type="ARBA" id="ARBA00022448"/>
    </source>
</evidence>
<keyword evidence="1" id="KW-0813">Transport</keyword>
<dbReference type="InterPro" id="IPR027417">
    <property type="entry name" value="P-loop_NTPase"/>
</dbReference>
<dbReference type="Proteomes" id="UP001500866">
    <property type="component" value="Unassembled WGS sequence"/>
</dbReference>
<evidence type="ECO:0000259" key="4">
    <source>
        <dbReference type="PROSITE" id="PS50893"/>
    </source>
</evidence>
<dbReference type="PANTHER" id="PTHR42711">
    <property type="entry name" value="ABC TRANSPORTER ATP-BINDING PROTEIN"/>
    <property type="match status" value="1"/>
</dbReference>
<name>A0ABP3QYY5_9BACI</name>
<sequence length="303" mass="33662">MEIIKVKQLTKHYGETAVLKGIDLTIHQGEVFGFVGHNGAGKSTLIHILTGIINKNAGSFEILGSPANQLNQVKKRIGVMPDISNLYDNMKDIDFLRYMGELVGDNGSKKQYLSLMKSIGLAGSERKKIKSYSFGMKKKISIAQALLGNPELIILDEPTSGIDPESAINIRNLIAKLQEQGKTIFLTSHNLDEIDKISDRVGILSDGIITELGTPRQLKEESEEGINIAVRTKPTLQKEQIKTLSKKIKVDIKCIAIKREYTLLQVSSDDDMPALSKALIDSNMHLYEMKVEHRSLEDVFMKA</sequence>
<feature type="domain" description="ABC transporter" evidence="4">
    <location>
        <begin position="4"/>
        <end position="231"/>
    </location>
</feature>
<dbReference type="PROSITE" id="PS50893">
    <property type="entry name" value="ABC_TRANSPORTER_2"/>
    <property type="match status" value="1"/>
</dbReference>
<keyword evidence="6" id="KW-1185">Reference proteome</keyword>
<dbReference type="InterPro" id="IPR050763">
    <property type="entry name" value="ABC_transporter_ATP-binding"/>
</dbReference>
<dbReference type="PROSITE" id="PS00211">
    <property type="entry name" value="ABC_TRANSPORTER_1"/>
    <property type="match status" value="1"/>
</dbReference>
<proteinExistence type="predicted"/>
<dbReference type="CDD" id="cd03230">
    <property type="entry name" value="ABC_DR_subfamily_A"/>
    <property type="match status" value="1"/>
</dbReference>
<evidence type="ECO:0000313" key="5">
    <source>
        <dbReference type="EMBL" id="GAA0600274.1"/>
    </source>
</evidence>
<dbReference type="RefSeq" id="WP_343811900.1">
    <property type="nucleotide sequence ID" value="NZ_BAAADS010000011.1"/>
</dbReference>
<evidence type="ECO:0000256" key="2">
    <source>
        <dbReference type="ARBA" id="ARBA00022741"/>
    </source>
</evidence>
<dbReference type="PANTHER" id="PTHR42711:SF13">
    <property type="entry name" value="ABC TRANSPORTER, ATP-BINDING PROTEIN"/>
    <property type="match status" value="1"/>
</dbReference>
<dbReference type="InterPro" id="IPR003593">
    <property type="entry name" value="AAA+_ATPase"/>
</dbReference>
<evidence type="ECO:0000313" key="6">
    <source>
        <dbReference type="Proteomes" id="UP001500866"/>
    </source>
</evidence>
<dbReference type="InterPro" id="IPR003439">
    <property type="entry name" value="ABC_transporter-like_ATP-bd"/>
</dbReference>
<reference evidence="6" key="1">
    <citation type="journal article" date="2019" name="Int. J. Syst. Evol. Microbiol.">
        <title>The Global Catalogue of Microorganisms (GCM) 10K type strain sequencing project: providing services to taxonomists for standard genome sequencing and annotation.</title>
        <authorList>
            <consortium name="The Broad Institute Genomics Platform"/>
            <consortium name="The Broad Institute Genome Sequencing Center for Infectious Disease"/>
            <person name="Wu L."/>
            <person name="Ma J."/>
        </authorList>
    </citation>
    <scope>NUCLEOTIDE SEQUENCE [LARGE SCALE GENOMIC DNA]</scope>
    <source>
        <strain evidence="6">JCM 15395</strain>
    </source>
</reference>
<accession>A0ABP3QYY5</accession>
<keyword evidence="2" id="KW-0547">Nucleotide-binding</keyword>
<organism evidence="5 6">
    <name type="scientific">Virgibacillus siamensis</name>
    <dbReference type="NCBI Taxonomy" id="480071"/>
    <lineage>
        <taxon>Bacteria</taxon>
        <taxon>Bacillati</taxon>
        <taxon>Bacillota</taxon>
        <taxon>Bacilli</taxon>
        <taxon>Bacillales</taxon>
        <taxon>Bacillaceae</taxon>
        <taxon>Virgibacillus</taxon>
    </lineage>
</organism>
<dbReference type="InterPro" id="IPR017871">
    <property type="entry name" value="ABC_transporter-like_CS"/>
</dbReference>
<gene>
    <name evidence="5" type="ORF">GCM10009001_15840</name>
</gene>
<dbReference type="SMART" id="SM00382">
    <property type="entry name" value="AAA"/>
    <property type="match status" value="1"/>
</dbReference>
<dbReference type="Pfam" id="PF00005">
    <property type="entry name" value="ABC_tran"/>
    <property type="match status" value="1"/>
</dbReference>
<dbReference type="Gene3D" id="3.40.50.300">
    <property type="entry name" value="P-loop containing nucleotide triphosphate hydrolases"/>
    <property type="match status" value="1"/>
</dbReference>
<comment type="caution">
    <text evidence="5">The sequence shown here is derived from an EMBL/GenBank/DDBJ whole genome shotgun (WGS) entry which is preliminary data.</text>
</comment>
<dbReference type="GO" id="GO:0005524">
    <property type="term" value="F:ATP binding"/>
    <property type="evidence" value="ECO:0007669"/>
    <property type="project" value="UniProtKB-KW"/>
</dbReference>
<keyword evidence="3 5" id="KW-0067">ATP-binding</keyword>
<evidence type="ECO:0000256" key="3">
    <source>
        <dbReference type="ARBA" id="ARBA00022840"/>
    </source>
</evidence>
<dbReference type="EMBL" id="BAAADS010000011">
    <property type="protein sequence ID" value="GAA0600274.1"/>
    <property type="molecule type" value="Genomic_DNA"/>
</dbReference>